<evidence type="ECO:0000256" key="2">
    <source>
        <dbReference type="ARBA" id="ARBA00022603"/>
    </source>
</evidence>
<proteinExistence type="predicted"/>
<keyword evidence="6" id="KW-1185">Reference proteome</keyword>
<evidence type="ECO:0000256" key="1">
    <source>
        <dbReference type="ARBA" id="ARBA00022553"/>
    </source>
</evidence>
<dbReference type="InterPro" id="IPR029063">
    <property type="entry name" value="SAM-dependent_MTases_sf"/>
</dbReference>
<reference evidence="5 6" key="1">
    <citation type="journal article" date="2016" name="Sci. Rep.">
        <title>Peltaster fructicola genome reveals evolution from an invasive phytopathogen to an ectophytic parasite.</title>
        <authorList>
            <person name="Xu C."/>
            <person name="Chen H."/>
            <person name="Gleason M.L."/>
            <person name="Xu J.R."/>
            <person name="Liu H."/>
            <person name="Zhang R."/>
            <person name="Sun G."/>
        </authorList>
    </citation>
    <scope>NUCLEOTIDE SEQUENCE [LARGE SCALE GENOMIC DNA]</scope>
    <source>
        <strain evidence="5 6">LNHT1506</strain>
    </source>
</reference>
<dbReference type="Proteomes" id="UP000503462">
    <property type="component" value="Chromosome 4"/>
</dbReference>
<evidence type="ECO:0000313" key="6">
    <source>
        <dbReference type="Proteomes" id="UP000503462"/>
    </source>
</evidence>
<dbReference type="PANTHER" id="PTHR32183">
    <property type="match status" value="1"/>
</dbReference>
<sequence length="333" mass="36958">MCRQAVDRLRRTSASLKADRPADLCIAILQAWTHYWLLTIKLDGKKTAVISIAVPHAFRETTTSMTSTNTQDVELLRQTFSEVPAAQQAKGWEALWQKKVTPWDRSRPNLALVDTLNDKSSILGSPMRNGTRRRALVPGCGAGYDVVLLSSYGYDAVGLDTAETAITNARQLQAAEEKDRKDYPVHDQTIGPGKAEFLEENFFEDAFLTKVCTTKFDLIYDYTFLCALPPEMRPQWAKRMSDLLAPEGTLICVEFPLGKPLSAGGPPHGLNSTVYEALFRSPGREITHNNAGEAENSGTAQGHRLRRIAHWAPARSHHAGQGKDMVSLWQHGE</sequence>
<dbReference type="PANTHER" id="PTHR32183:SF6">
    <property type="entry name" value="CYSTEINE SULFINATE DESULFINASE_CYSTEINE DESULFURASE AND RELATED ENZYMES"/>
    <property type="match status" value="1"/>
</dbReference>
<dbReference type="InterPro" id="IPR008854">
    <property type="entry name" value="TPMT"/>
</dbReference>
<keyword evidence="3" id="KW-0808">Transferase</keyword>
<evidence type="ECO:0000256" key="3">
    <source>
        <dbReference type="ARBA" id="ARBA00022679"/>
    </source>
</evidence>
<dbReference type="GO" id="GO:0032259">
    <property type="term" value="P:methylation"/>
    <property type="evidence" value="ECO:0007669"/>
    <property type="project" value="UniProtKB-KW"/>
</dbReference>
<evidence type="ECO:0008006" key="7">
    <source>
        <dbReference type="Google" id="ProtNLM"/>
    </source>
</evidence>
<dbReference type="OrthoDB" id="276151at2759"/>
<dbReference type="PROSITE" id="PS51585">
    <property type="entry name" value="SAM_MT_TPMT"/>
    <property type="match status" value="1"/>
</dbReference>
<protein>
    <recommendedName>
        <fullName evidence="7">Methyltransferase domain-containing protein</fullName>
    </recommendedName>
</protein>
<keyword evidence="2" id="KW-0489">Methyltransferase</keyword>
<dbReference type="SUPFAM" id="SSF53335">
    <property type="entry name" value="S-adenosyl-L-methionine-dependent methyltransferases"/>
    <property type="match status" value="1"/>
</dbReference>
<evidence type="ECO:0000313" key="5">
    <source>
        <dbReference type="EMBL" id="QIX00017.1"/>
    </source>
</evidence>
<name>A0A6H0XZ39_9PEZI</name>
<dbReference type="AlphaFoldDB" id="A0A6H0XZ39"/>
<dbReference type="GO" id="GO:0008757">
    <property type="term" value="F:S-adenosylmethionine-dependent methyltransferase activity"/>
    <property type="evidence" value="ECO:0007669"/>
    <property type="project" value="InterPro"/>
</dbReference>
<evidence type="ECO:0000256" key="4">
    <source>
        <dbReference type="ARBA" id="ARBA00022691"/>
    </source>
</evidence>
<keyword evidence="1" id="KW-0597">Phosphoprotein</keyword>
<keyword evidence="4" id="KW-0949">S-adenosyl-L-methionine</keyword>
<dbReference type="EMBL" id="CP051142">
    <property type="protein sequence ID" value="QIX00017.1"/>
    <property type="molecule type" value="Genomic_DNA"/>
</dbReference>
<accession>A0A6H0XZ39</accession>
<dbReference type="Gene3D" id="3.40.50.150">
    <property type="entry name" value="Vaccinia Virus protein VP39"/>
    <property type="match status" value="1"/>
</dbReference>
<dbReference type="CDD" id="cd02440">
    <property type="entry name" value="AdoMet_MTases"/>
    <property type="match status" value="1"/>
</dbReference>
<dbReference type="Pfam" id="PF05724">
    <property type="entry name" value="TPMT"/>
    <property type="match status" value="1"/>
</dbReference>
<organism evidence="5 6">
    <name type="scientific">Peltaster fructicola</name>
    <dbReference type="NCBI Taxonomy" id="286661"/>
    <lineage>
        <taxon>Eukaryota</taxon>
        <taxon>Fungi</taxon>
        <taxon>Dikarya</taxon>
        <taxon>Ascomycota</taxon>
        <taxon>Pezizomycotina</taxon>
        <taxon>Dothideomycetes</taxon>
        <taxon>Dothideomycetes incertae sedis</taxon>
        <taxon>Peltaster</taxon>
    </lineage>
</organism>
<gene>
    <name evidence="5" type="ORF">AMS68_005534</name>
</gene>